<dbReference type="InterPro" id="IPR053135">
    <property type="entry name" value="AKR2_Oxidoreductase"/>
</dbReference>
<evidence type="ECO:0000313" key="2">
    <source>
        <dbReference type="EMBL" id="KKL05674.1"/>
    </source>
</evidence>
<protein>
    <recommendedName>
        <fullName evidence="1">NADP-dependent oxidoreductase domain-containing protein</fullName>
    </recommendedName>
</protein>
<dbReference type="EMBL" id="LAZR01044016">
    <property type="protein sequence ID" value="KKL05674.1"/>
    <property type="molecule type" value="Genomic_DNA"/>
</dbReference>
<dbReference type="Gene3D" id="3.20.20.100">
    <property type="entry name" value="NADP-dependent oxidoreductase domain"/>
    <property type="match status" value="1"/>
</dbReference>
<dbReference type="InterPro" id="IPR036812">
    <property type="entry name" value="NAD(P)_OxRdtase_dom_sf"/>
</dbReference>
<feature type="domain" description="NADP-dependent oxidoreductase" evidence="1">
    <location>
        <begin position="16"/>
        <end position="319"/>
    </location>
</feature>
<dbReference type="InterPro" id="IPR023210">
    <property type="entry name" value="NADP_OxRdtase_dom"/>
</dbReference>
<dbReference type="AlphaFoldDB" id="A0A0F9A7Z2"/>
<dbReference type="PANTHER" id="PTHR43312">
    <property type="entry name" value="D-THREO-ALDOSE 1-DEHYDROGENASE"/>
    <property type="match status" value="1"/>
</dbReference>
<name>A0A0F9A7Z2_9ZZZZ</name>
<evidence type="ECO:0000259" key="1">
    <source>
        <dbReference type="Pfam" id="PF00248"/>
    </source>
</evidence>
<organism evidence="2">
    <name type="scientific">marine sediment metagenome</name>
    <dbReference type="NCBI Taxonomy" id="412755"/>
    <lineage>
        <taxon>unclassified sequences</taxon>
        <taxon>metagenomes</taxon>
        <taxon>ecological metagenomes</taxon>
    </lineage>
</organism>
<dbReference type="PANTHER" id="PTHR43312:SF1">
    <property type="entry name" value="NADP-DEPENDENT OXIDOREDUCTASE DOMAIN-CONTAINING PROTEIN"/>
    <property type="match status" value="1"/>
</dbReference>
<reference evidence="2" key="1">
    <citation type="journal article" date="2015" name="Nature">
        <title>Complex archaea that bridge the gap between prokaryotes and eukaryotes.</title>
        <authorList>
            <person name="Spang A."/>
            <person name="Saw J.H."/>
            <person name="Jorgensen S.L."/>
            <person name="Zaremba-Niedzwiedzka K."/>
            <person name="Martijn J."/>
            <person name="Lind A.E."/>
            <person name="van Eijk R."/>
            <person name="Schleper C."/>
            <person name="Guy L."/>
            <person name="Ettema T.J."/>
        </authorList>
    </citation>
    <scope>NUCLEOTIDE SEQUENCE</scope>
</reference>
<sequence length="335" mass="37550">MKYRKLGNTDLQLSAVGFGVWTVSTSWWGISDEQQGIDLLRKAYDLGVTFFDTADTYGNGKGETMLAEALGHVRDKIVIGTKFGYDFYTHGQERSGHKELPQDFSPAFVRRACEESLRRLGTDYIDLYQMHNPRLWAIQSDELFETLEELKGEGKVRNYSAALGPDIGWEEEGMAAMRQRRLPSLQIIYSILEPDPARSFFPVAAECDTGLLARVPHASGMLDGTYTPGMTFDSSDHRSHRKQEWLENSLRKVSQLDFLYQKGSGRTIGQAAMQFVLAQPTVTSVLPNFLNESQLQEFVAAPDTPPLTEDELSRIADLYDHGFYVEEAAAPTGQG</sequence>
<dbReference type="SUPFAM" id="SSF51430">
    <property type="entry name" value="NAD(P)-linked oxidoreductase"/>
    <property type="match status" value="1"/>
</dbReference>
<dbReference type="CDD" id="cd19086">
    <property type="entry name" value="AKR_AKR11C1"/>
    <property type="match status" value="1"/>
</dbReference>
<comment type="caution">
    <text evidence="2">The sequence shown here is derived from an EMBL/GenBank/DDBJ whole genome shotgun (WGS) entry which is preliminary data.</text>
</comment>
<dbReference type="Pfam" id="PF00248">
    <property type="entry name" value="Aldo_ket_red"/>
    <property type="match status" value="1"/>
</dbReference>
<proteinExistence type="predicted"/>
<accession>A0A0F9A7Z2</accession>
<gene>
    <name evidence="2" type="ORF">LCGC14_2603680</name>
</gene>